<reference evidence="1" key="1">
    <citation type="submission" date="2024-03" db="EMBL/GenBank/DDBJ databases">
        <title>Novel Streptomyces species of biotechnological and ecological value are a feature of Machair soil.</title>
        <authorList>
            <person name="Prole J.R."/>
            <person name="Goodfellow M."/>
            <person name="Allenby N."/>
            <person name="Ward A.C."/>
        </authorList>
    </citation>
    <scope>NUCLEOTIDE SEQUENCE</scope>
    <source>
        <strain evidence="1">MS2.AVA.5</strain>
    </source>
</reference>
<protein>
    <submittedName>
        <fullName evidence="1">Uncharacterized protein</fullName>
    </submittedName>
</protein>
<evidence type="ECO:0000313" key="2">
    <source>
        <dbReference type="Proteomes" id="UP001377168"/>
    </source>
</evidence>
<gene>
    <name evidence="1" type="ORF">WKI67_00135</name>
</gene>
<dbReference type="Proteomes" id="UP001377168">
    <property type="component" value="Unassembled WGS sequence"/>
</dbReference>
<comment type="caution">
    <text evidence="1">The sequence shown here is derived from an EMBL/GenBank/DDBJ whole genome shotgun (WGS) entry which is preliminary data.</text>
</comment>
<dbReference type="EMBL" id="JBBKAJ010000001">
    <property type="protein sequence ID" value="MEJ8631916.1"/>
    <property type="molecule type" value="Genomic_DNA"/>
</dbReference>
<evidence type="ECO:0000313" key="1">
    <source>
        <dbReference type="EMBL" id="MEJ8631916.1"/>
    </source>
</evidence>
<proteinExistence type="predicted"/>
<accession>A0ACC6PKK2</accession>
<keyword evidence="2" id="KW-1185">Reference proteome</keyword>
<organism evidence="1 2">
    <name type="scientific">Streptomyces achmelvichensis</name>
    <dbReference type="NCBI Taxonomy" id="3134111"/>
    <lineage>
        <taxon>Bacteria</taxon>
        <taxon>Bacillati</taxon>
        <taxon>Actinomycetota</taxon>
        <taxon>Actinomycetes</taxon>
        <taxon>Kitasatosporales</taxon>
        <taxon>Streptomycetaceae</taxon>
        <taxon>Streptomyces</taxon>
    </lineage>
</organism>
<name>A0ACC6PKK2_9ACTN</name>
<sequence length="104" mass="11542">MPTVEITRIHCFRTTSGLGDDDMRLYVGATEVFDKQMGDDDTTTPNVTETFTDKVKVSVYERDEVSQSDLIGSFYATKHEAGDGVLTEVMTGDGSHYDLSYEVT</sequence>